<dbReference type="Proteomes" id="UP000030008">
    <property type="component" value="Unassembled WGS sequence"/>
</dbReference>
<evidence type="ECO:0000259" key="1">
    <source>
        <dbReference type="Pfam" id="PF13154"/>
    </source>
</evidence>
<name>A0A099HZA5_CLOIN</name>
<reference evidence="2 3" key="1">
    <citation type="submission" date="2014-08" db="EMBL/GenBank/DDBJ databases">
        <title>Clostridium innocuum, an unnegligible vancomycin-resistant pathogen causing extra-intestinal infections.</title>
        <authorList>
            <person name="Feng Y."/>
            <person name="Chiu C.-H."/>
        </authorList>
    </citation>
    <scope>NUCLEOTIDE SEQUENCE [LARGE SCALE GENOMIC DNA]</scope>
    <source>
        <strain evidence="2 3">AN88</strain>
    </source>
</reference>
<sequence length="320" mass="36099">MPYIPPEVVAKAKEMDLLTYLKNYEPGELVHFGGSTYCSRTHDSLKISNGKWCWFSRGIGGRTALDYLIKVREIPFIEAVEMIVGQAAIQPPAYERTPEKSAPKVLLLPQSNRDATHAVRYLSGRGIDHEIINFCISTGRLYESSGRYHNVVFVGHDRYGKARYANLRGIGSDFKGECNGSDKRFAFNIPAENSEVLHLFESAIDLLSYATICKMKGMDWRKEHLLSLAGVYQPREKMEESAVPLALSQYLGDHPEIKTIILRLDNDRAGRLAAKALMAVLPKNFAIEARFPPTGKDYNDFLCTHMGIPITRSKEKKQER</sequence>
<dbReference type="Gene3D" id="3.40.1360.10">
    <property type="match status" value="1"/>
</dbReference>
<evidence type="ECO:0000313" key="2">
    <source>
        <dbReference type="EMBL" id="KGJ51099.1"/>
    </source>
</evidence>
<dbReference type="AlphaFoldDB" id="A0A099HZA5"/>
<dbReference type="SUPFAM" id="SSF57783">
    <property type="entry name" value="Zinc beta-ribbon"/>
    <property type="match status" value="1"/>
</dbReference>
<proteinExistence type="predicted"/>
<feature type="domain" description="DUF3991" evidence="1">
    <location>
        <begin position="120"/>
        <end position="188"/>
    </location>
</feature>
<dbReference type="GO" id="GO:0016853">
    <property type="term" value="F:isomerase activity"/>
    <property type="evidence" value="ECO:0007669"/>
    <property type="project" value="UniProtKB-KW"/>
</dbReference>
<organism evidence="2 3">
    <name type="scientific">Clostridium innocuum</name>
    <dbReference type="NCBI Taxonomy" id="1522"/>
    <lineage>
        <taxon>Bacteria</taxon>
        <taxon>Bacillati</taxon>
        <taxon>Bacillota</taxon>
        <taxon>Clostridia</taxon>
        <taxon>Eubacteriales</taxon>
        <taxon>Clostridiaceae</taxon>
        <taxon>Clostridium</taxon>
    </lineage>
</organism>
<dbReference type="Pfam" id="PF13154">
    <property type="entry name" value="DUF3991"/>
    <property type="match status" value="1"/>
</dbReference>
<gene>
    <name evidence="2" type="ORF">CIAN88_22495</name>
</gene>
<dbReference type="RefSeq" id="WP_015535482.1">
    <property type="nucleotide sequence ID" value="NZ_JQIF01000144.1"/>
</dbReference>
<keyword evidence="2" id="KW-0413">Isomerase</keyword>
<dbReference type="EMBL" id="JQIF01000144">
    <property type="protein sequence ID" value="KGJ51099.1"/>
    <property type="molecule type" value="Genomic_DNA"/>
</dbReference>
<dbReference type="CDD" id="cd01029">
    <property type="entry name" value="TOPRIM_primases"/>
    <property type="match status" value="1"/>
</dbReference>
<dbReference type="InterPro" id="IPR025054">
    <property type="entry name" value="DUF3991"/>
</dbReference>
<accession>A0A099HZA5</accession>
<evidence type="ECO:0000313" key="3">
    <source>
        <dbReference type="Proteomes" id="UP000030008"/>
    </source>
</evidence>
<dbReference type="Pfam" id="PF13155">
    <property type="entry name" value="Toprim_2"/>
    <property type="match status" value="1"/>
</dbReference>
<comment type="caution">
    <text evidence="2">The sequence shown here is derived from an EMBL/GenBank/DDBJ whole genome shotgun (WGS) entry which is preliminary data.</text>
</comment>
<protein>
    <submittedName>
        <fullName evidence="2">Topoisomerase</fullName>
    </submittedName>
</protein>
<dbReference type="InterPro" id="IPR034154">
    <property type="entry name" value="TOPRIM_DnaG/twinkle"/>
</dbReference>